<dbReference type="Pfam" id="PF06271">
    <property type="entry name" value="RDD"/>
    <property type="match status" value="1"/>
</dbReference>
<protein>
    <submittedName>
        <fullName evidence="7">RDD family protein</fullName>
    </submittedName>
</protein>
<evidence type="ECO:0000313" key="7">
    <source>
        <dbReference type="EMBL" id="PJJ67133.1"/>
    </source>
</evidence>
<gene>
    <name evidence="7" type="ORF">CLV73_1130</name>
</gene>
<accession>A0A2M9C8G6</accession>
<dbReference type="RefSeq" id="WP_100375860.1">
    <property type="nucleotide sequence ID" value="NZ_PGFD01000001.1"/>
</dbReference>
<dbReference type="AlphaFoldDB" id="A0A2M9C8G6"/>
<comment type="caution">
    <text evidence="7">The sequence shown here is derived from an EMBL/GenBank/DDBJ whole genome shotgun (WGS) entry which is preliminary data.</text>
</comment>
<dbReference type="EMBL" id="PGFD01000001">
    <property type="protein sequence ID" value="PJJ67133.1"/>
    <property type="molecule type" value="Genomic_DNA"/>
</dbReference>
<feature type="transmembrane region" description="Helical" evidence="5">
    <location>
        <begin position="72"/>
        <end position="94"/>
    </location>
</feature>
<dbReference type="Proteomes" id="UP000228740">
    <property type="component" value="Unassembled WGS sequence"/>
</dbReference>
<reference evidence="7 8" key="1">
    <citation type="submission" date="2017-11" db="EMBL/GenBank/DDBJ databases">
        <title>Genomic Encyclopedia of Archaeal and Bacterial Type Strains, Phase II (KMG-II): From Individual Species to Whole Genera.</title>
        <authorList>
            <person name="Goeker M."/>
        </authorList>
    </citation>
    <scope>NUCLEOTIDE SEQUENCE [LARGE SCALE GENOMIC DNA]</scope>
    <source>
        <strain evidence="7 8">DSM 27617</strain>
    </source>
</reference>
<keyword evidence="4 5" id="KW-0472">Membrane</keyword>
<evidence type="ECO:0000256" key="2">
    <source>
        <dbReference type="ARBA" id="ARBA00022692"/>
    </source>
</evidence>
<comment type="subcellular location">
    <subcellularLocation>
        <location evidence="1">Membrane</location>
        <topology evidence="1">Multi-pass membrane protein</topology>
    </subcellularLocation>
</comment>
<feature type="domain" description="RDD" evidence="6">
    <location>
        <begin position="45"/>
        <end position="128"/>
    </location>
</feature>
<evidence type="ECO:0000256" key="3">
    <source>
        <dbReference type="ARBA" id="ARBA00022989"/>
    </source>
</evidence>
<dbReference type="OrthoDB" id="1248189at2"/>
<evidence type="ECO:0000256" key="4">
    <source>
        <dbReference type="ARBA" id="ARBA00023136"/>
    </source>
</evidence>
<dbReference type="InterPro" id="IPR010432">
    <property type="entry name" value="RDD"/>
</dbReference>
<evidence type="ECO:0000313" key="8">
    <source>
        <dbReference type="Proteomes" id="UP000228740"/>
    </source>
</evidence>
<evidence type="ECO:0000256" key="1">
    <source>
        <dbReference type="ARBA" id="ARBA00004141"/>
    </source>
</evidence>
<evidence type="ECO:0000256" key="5">
    <source>
        <dbReference type="SAM" id="Phobius"/>
    </source>
</evidence>
<evidence type="ECO:0000259" key="6">
    <source>
        <dbReference type="Pfam" id="PF06271"/>
    </source>
</evidence>
<keyword evidence="2 5" id="KW-0812">Transmembrane</keyword>
<dbReference type="GO" id="GO:0016020">
    <property type="term" value="C:membrane"/>
    <property type="evidence" value="ECO:0007669"/>
    <property type="project" value="UniProtKB-SubCell"/>
</dbReference>
<organism evidence="7 8">
    <name type="scientific">Chryseobacterium geocarposphaerae</name>
    <dbReference type="NCBI Taxonomy" id="1416776"/>
    <lineage>
        <taxon>Bacteria</taxon>
        <taxon>Pseudomonadati</taxon>
        <taxon>Bacteroidota</taxon>
        <taxon>Flavobacteriia</taxon>
        <taxon>Flavobacteriales</taxon>
        <taxon>Weeksellaceae</taxon>
        <taxon>Chryseobacterium group</taxon>
        <taxon>Chryseobacterium</taxon>
    </lineage>
</organism>
<keyword evidence="8" id="KW-1185">Reference proteome</keyword>
<sequence>MKISEIKERKIIHRPTLDFDEDGKRIYHAYEYYLPYNPSFKNSETQRLFAKWIDMAIFSLIFYLLFNKILIASILLSIPCVIIFGAITEFYFGTTLGKKIFRMKVIDDEGNYPSFLKSISRNILCLANFYPVFSERTTKTVAMGTRTGTVMNFSMHMNNKICKTYIVKESKIEEIRSLLDVELPKNNERLID</sequence>
<proteinExistence type="predicted"/>
<name>A0A2M9C8G6_9FLAO</name>
<keyword evidence="3 5" id="KW-1133">Transmembrane helix</keyword>
<feature type="transmembrane region" description="Helical" evidence="5">
    <location>
        <begin position="48"/>
        <end position="66"/>
    </location>
</feature>